<evidence type="ECO:0000313" key="1">
    <source>
        <dbReference type="EMBL" id="QDQ28471.1"/>
    </source>
</evidence>
<gene>
    <name evidence="1" type="ORF">FNU76_20080</name>
</gene>
<keyword evidence="2" id="KW-1185">Reference proteome</keyword>
<proteinExistence type="predicted"/>
<organism evidence="1 2">
    <name type="scientific">Chitinimonas arctica</name>
    <dbReference type="NCBI Taxonomy" id="2594795"/>
    <lineage>
        <taxon>Bacteria</taxon>
        <taxon>Pseudomonadati</taxon>
        <taxon>Pseudomonadota</taxon>
        <taxon>Betaproteobacteria</taxon>
        <taxon>Neisseriales</taxon>
        <taxon>Chitinibacteraceae</taxon>
        <taxon>Chitinimonas</taxon>
    </lineage>
</organism>
<dbReference type="Proteomes" id="UP000317550">
    <property type="component" value="Chromosome"/>
</dbReference>
<protein>
    <submittedName>
        <fullName evidence="1">Uncharacterized protein</fullName>
    </submittedName>
</protein>
<dbReference type="KEGG" id="cari:FNU76_20080"/>
<dbReference type="RefSeq" id="WP_144279854.1">
    <property type="nucleotide sequence ID" value="NZ_CP041730.1"/>
</dbReference>
<dbReference type="AlphaFoldDB" id="A0A516SJY5"/>
<accession>A0A516SJY5</accession>
<name>A0A516SJY5_9NEIS</name>
<evidence type="ECO:0000313" key="2">
    <source>
        <dbReference type="Proteomes" id="UP000317550"/>
    </source>
</evidence>
<sequence>MSNARTLRRSIRLFGEPDAETALSKLMQEKPTTREQHLEALLKRGDTRRRVEDHLLTKASLDLW</sequence>
<dbReference type="EMBL" id="CP041730">
    <property type="protein sequence ID" value="QDQ28471.1"/>
    <property type="molecule type" value="Genomic_DNA"/>
</dbReference>
<dbReference type="OrthoDB" id="9429532at2"/>
<reference evidence="2" key="1">
    <citation type="submission" date="2019-07" db="EMBL/GenBank/DDBJ databases">
        <title>Chitinimonas sp. nov., isolated from Ny-Alesund, arctica soil.</title>
        <authorList>
            <person name="Xu Q."/>
            <person name="Peng F."/>
        </authorList>
    </citation>
    <scope>NUCLEOTIDE SEQUENCE [LARGE SCALE GENOMIC DNA]</scope>
    <source>
        <strain evidence="2">R3-44</strain>
    </source>
</reference>